<evidence type="ECO:0000256" key="8">
    <source>
        <dbReference type="RuleBase" id="RU004474"/>
    </source>
</evidence>
<dbReference type="PROSITE" id="PS51330">
    <property type="entry name" value="DHFR_2"/>
    <property type="match status" value="1"/>
</dbReference>
<evidence type="ECO:0000256" key="6">
    <source>
        <dbReference type="ARBA" id="ARBA00023002"/>
    </source>
</evidence>
<dbReference type="GO" id="GO:0046654">
    <property type="term" value="P:tetrahydrofolate biosynthetic process"/>
    <property type="evidence" value="ECO:0007669"/>
    <property type="project" value="InterPro"/>
</dbReference>
<evidence type="ECO:0000313" key="10">
    <source>
        <dbReference type="EMBL" id="GGE69221.1"/>
    </source>
</evidence>
<dbReference type="PRINTS" id="PR00070">
    <property type="entry name" value="DHFR"/>
</dbReference>
<gene>
    <name evidence="10" type="ORF">GCM10011401_15730</name>
</gene>
<dbReference type="InterPro" id="IPR001796">
    <property type="entry name" value="DHFR_dom"/>
</dbReference>
<dbReference type="PIRSF" id="PIRSF000194">
    <property type="entry name" value="DHFR"/>
    <property type="match status" value="1"/>
</dbReference>
<dbReference type="GO" id="GO:0046655">
    <property type="term" value="P:folic acid metabolic process"/>
    <property type="evidence" value="ECO:0007669"/>
    <property type="project" value="TreeGrafter"/>
</dbReference>
<dbReference type="GO" id="GO:0050661">
    <property type="term" value="F:NADP binding"/>
    <property type="evidence" value="ECO:0007669"/>
    <property type="project" value="InterPro"/>
</dbReference>
<accession>A0A917ARE7</accession>
<dbReference type="PANTHER" id="PTHR48069:SF3">
    <property type="entry name" value="DIHYDROFOLATE REDUCTASE"/>
    <property type="match status" value="1"/>
</dbReference>
<dbReference type="PROSITE" id="PS00075">
    <property type="entry name" value="DHFR_1"/>
    <property type="match status" value="1"/>
</dbReference>
<dbReference type="GO" id="GO:0046452">
    <property type="term" value="P:dihydrofolate metabolic process"/>
    <property type="evidence" value="ECO:0007669"/>
    <property type="project" value="TreeGrafter"/>
</dbReference>
<name>A0A917ARE7_9MICC</name>
<dbReference type="Proteomes" id="UP000633136">
    <property type="component" value="Unassembled WGS sequence"/>
</dbReference>
<dbReference type="PANTHER" id="PTHR48069">
    <property type="entry name" value="DIHYDROFOLATE REDUCTASE"/>
    <property type="match status" value="1"/>
</dbReference>
<dbReference type="GO" id="GO:0004146">
    <property type="term" value="F:dihydrofolate reductase activity"/>
    <property type="evidence" value="ECO:0007669"/>
    <property type="project" value="UniProtKB-EC"/>
</dbReference>
<dbReference type="Gene3D" id="3.40.430.10">
    <property type="entry name" value="Dihydrofolate Reductase, subunit A"/>
    <property type="match status" value="1"/>
</dbReference>
<reference evidence="10" key="1">
    <citation type="journal article" date="2014" name="Int. J. Syst. Evol. Microbiol.">
        <title>Complete genome sequence of Corynebacterium casei LMG S-19264T (=DSM 44701T), isolated from a smear-ripened cheese.</title>
        <authorList>
            <consortium name="US DOE Joint Genome Institute (JGI-PGF)"/>
            <person name="Walter F."/>
            <person name="Albersmeier A."/>
            <person name="Kalinowski J."/>
            <person name="Ruckert C."/>
        </authorList>
    </citation>
    <scope>NUCLEOTIDE SEQUENCE</scope>
    <source>
        <strain evidence="10">CGMCC 1.15388</strain>
    </source>
</reference>
<dbReference type="EC" id="1.5.1.3" evidence="3 7"/>
<keyword evidence="11" id="KW-1185">Reference proteome</keyword>
<dbReference type="CDD" id="cd00209">
    <property type="entry name" value="DHFR"/>
    <property type="match status" value="1"/>
</dbReference>
<dbReference type="InterPro" id="IPR017925">
    <property type="entry name" value="DHFR_CS"/>
</dbReference>
<keyword evidence="4 7" id="KW-0554">One-carbon metabolism</keyword>
<evidence type="ECO:0000313" key="11">
    <source>
        <dbReference type="Proteomes" id="UP000633136"/>
    </source>
</evidence>
<dbReference type="RefSeq" id="WP_229658895.1">
    <property type="nucleotide sequence ID" value="NZ_BMIS01000006.1"/>
</dbReference>
<keyword evidence="6 7" id="KW-0560">Oxidoreductase</keyword>
<proteinExistence type="inferred from homology"/>
<evidence type="ECO:0000256" key="3">
    <source>
        <dbReference type="ARBA" id="ARBA00012856"/>
    </source>
</evidence>
<keyword evidence="5 7" id="KW-0521">NADP</keyword>
<evidence type="ECO:0000256" key="5">
    <source>
        <dbReference type="ARBA" id="ARBA00022857"/>
    </source>
</evidence>
<dbReference type="Pfam" id="PF00186">
    <property type="entry name" value="DHFR_1"/>
    <property type="match status" value="1"/>
</dbReference>
<comment type="caution">
    <text evidence="10">The sequence shown here is derived from an EMBL/GenBank/DDBJ whole genome shotgun (WGS) entry which is preliminary data.</text>
</comment>
<dbReference type="GO" id="GO:0006730">
    <property type="term" value="P:one-carbon metabolic process"/>
    <property type="evidence" value="ECO:0007669"/>
    <property type="project" value="UniProtKB-KW"/>
</dbReference>
<comment type="similarity">
    <text evidence="2 7 8">Belongs to the dihydrofolate reductase family.</text>
</comment>
<sequence length="181" mass="19893">MKTQLVGMIWAEAAEGVIGHEGGMPWHLPEDLAYFKKMTADCPVIMGRKTWESLPEQFRPLPKRTNVVISSDAGRAASLRSEGALTASSLKEAVDLAGQKAPKAHMTWIMGGGRIYAEAMEKDLADLASITRIDLQTAGDTYAPQLGEGWAGVVKVPEQGWKTAENGTRYRFETYRREGRP</sequence>
<protein>
    <recommendedName>
        <fullName evidence="3 7">Dihydrofolate reductase</fullName>
        <ecNumber evidence="3 7">1.5.1.3</ecNumber>
    </recommendedName>
</protein>
<comment type="catalytic activity">
    <reaction evidence="7">
        <text>(6S)-5,6,7,8-tetrahydrofolate + NADP(+) = 7,8-dihydrofolate + NADPH + H(+)</text>
        <dbReference type="Rhea" id="RHEA:15009"/>
        <dbReference type="ChEBI" id="CHEBI:15378"/>
        <dbReference type="ChEBI" id="CHEBI:57451"/>
        <dbReference type="ChEBI" id="CHEBI:57453"/>
        <dbReference type="ChEBI" id="CHEBI:57783"/>
        <dbReference type="ChEBI" id="CHEBI:58349"/>
        <dbReference type="EC" id="1.5.1.3"/>
    </reaction>
</comment>
<reference evidence="10" key="2">
    <citation type="submission" date="2020-09" db="EMBL/GenBank/DDBJ databases">
        <authorList>
            <person name="Sun Q."/>
            <person name="Zhou Y."/>
        </authorList>
    </citation>
    <scope>NUCLEOTIDE SEQUENCE</scope>
    <source>
        <strain evidence="10">CGMCC 1.15388</strain>
    </source>
</reference>
<organism evidence="10 11">
    <name type="scientific">Nesterenkonia cremea</name>
    <dbReference type="NCBI Taxonomy" id="1882340"/>
    <lineage>
        <taxon>Bacteria</taxon>
        <taxon>Bacillati</taxon>
        <taxon>Actinomycetota</taxon>
        <taxon>Actinomycetes</taxon>
        <taxon>Micrococcales</taxon>
        <taxon>Micrococcaceae</taxon>
        <taxon>Nesterenkonia</taxon>
    </lineage>
</organism>
<evidence type="ECO:0000259" key="9">
    <source>
        <dbReference type="PROSITE" id="PS51330"/>
    </source>
</evidence>
<dbReference type="InterPro" id="IPR024072">
    <property type="entry name" value="DHFR-like_dom_sf"/>
</dbReference>
<dbReference type="GO" id="GO:0005829">
    <property type="term" value="C:cytosol"/>
    <property type="evidence" value="ECO:0007669"/>
    <property type="project" value="TreeGrafter"/>
</dbReference>
<evidence type="ECO:0000256" key="1">
    <source>
        <dbReference type="ARBA" id="ARBA00004903"/>
    </source>
</evidence>
<evidence type="ECO:0000256" key="7">
    <source>
        <dbReference type="PIRNR" id="PIRNR000194"/>
    </source>
</evidence>
<feature type="domain" description="DHFR" evidence="9">
    <location>
        <begin position="5"/>
        <end position="177"/>
    </location>
</feature>
<dbReference type="AlphaFoldDB" id="A0A917ARE7"/>
<evidence type="ECO:0000256" key="2">
    <source>
        <dbReference type="ARBA" id="ARBA00009539"/>
    </source>
</evidence>
<evidence type="ECO:0000256" key="4">
    <source>
        <dbReference type="ARBA" id="ARBA00022563"/>
    </source>
</evidence>
<comment type="function">
    <text evidence="7">Key enzyme in folate metabolism. Catalyzes an essential reaction for de novo glycine and purine synthesis, and for DNA precursor synthesis.</text>
</comment>
<dbReference type="SUPFAM" id="SSF53597">
    <property type="entry name" value="Dihydrofolate reductase-like"/>
    <property type="match status" value="1"/>
</dbReference>
<comment type="pathway">
    <text evidence="1 7">Cofactor biosynthesis; tetrahydrofolate biosynthesis; 5,6,7,8-tetrahydrofolate from 7,8-dihydrofolate: step 1/1.</text>
</comment>
<dbReference type="InterPro" id="IPR012259">
    <property type="entry name" value="DHFR"/>
</dbReference>
<dbReference type="EMBL" id="BMIS01000006">
    <property type="protein sequence ID" value="GGE69221.1"/>
    <property type="molecule type" value="Genomic_DNA"/>
</dbReference>